<organism evidence="2">
    <name type="scientific">uncultured Caudovirales phage</name>
    <dbReference type="NCBI Taxonomy" id="2100421"/>
    <lineage>
        <taxon>Viruses</taxon>
        <taxon>Duplodnaviria</taxon>
        <taxon>Heunggongvirae</taxon>
        <taxon>Uroviricota</taxon>
        <taxon>Caudoviricetes</taxon>
        <taxon>Peduoviridae</taxon>
        <taxon>Maltschvirus</taxon>
        <taxon>Maltschvirus maltsch</taxon>
    </lineage>
</organism>
<proteinExistence type="predicted"/>
<evidence type="ECO:0000256" key="1">
    <source>
        <dbReference type="SAM" id="MobiDB-lite"/>
    </source>
</evidence>
<feature type="compositionally biased region" description="Basic residues" evidence="1">
    <location>
        <begin position="71"/>
        <end position="82"/>
    </location>
</feature>
<reference evidence="2" key="1">
    <citation type="submission" date="2020-04" db="EMBL/GenBank/DDBJ databases">
        <authorList>
            <person name="Chiriac C."/>
            <person name="Salcher M."/>
            <person name="Ghai R."/>
            <person name="Kavagutti S V."/>
        </authorList>
    </citation>
    <scope>NUCLEOTIDE SEQUENCE</scope>
</reference>
<evidence type="ECO:0000313" key="2">
    <source>
        <dbReference type="EMBL" id="CAB4140421.1"/>
    </source>
</evidence>
<protein>
    <submittedName>
        <fullName evidence="2">Uncharacterized protein</fullName>
    </submittedName>
</protein>
<name>A0A6J5M2D6_9CAUD</name>
<gene>
    <name evidence="2" type="ORF">UFOVP407_54</name>
</gene>
<feature type="region of interest" description="Disordered" evidence="1">
    <location>
        <begin position="58"/>
        <end position="82"/>
    </location>
</feature>
<dbReference type="EMBL" id="LR796379">
    <property type="protein sequence ID" value="CAB4140421.1"/>
    <property type="molecule type" value="Genomic_DNA"/>
</dbReference>
<sequence length="82" mass="8824">MSEYPKMLFRTSPDGDVFFDDERLIAWATHVVADAAEEKAAAADGWATLDIALASLSASDPLDHDGDGKKGGSRRRKAATEE</sequence>
<accession>A0A6J5M2D6</accession>
<feature type="compositionally biased region" description="Basic and acidic residues" evidence="1">
    <location>
        <begin position="61"/>
        <end position="70"/>
    </location>
</feature>